<evidence type="ECO:0000259" key="2">
    <source>
        <dbReference type="SMART" id="SM00670"/>
    </source>
</evidence>
<dbReference type="SMART" id="SM00670">
    <property type="entry name" value="PINc"/>
    <property type="match status" value="1"/>
</dbReference>
<dbReference type="Pfam" id="PF13638">
    <property type="entry name" value="PIN_4"/>
    <property type="match status" value="1"/>
</dbReference>
<feature type="compositionally biased region" description="Basic and acidic residues" evidence="1">
    <location>
        <begin position="131"/>
        <end position="164"/>
    </location>
</feature>
<comment type="caution">
    <text evidence="3">The sequence shown here is derived from an EMBL/GenBank/DDBJ whole genome shotgun (WGS) entry which is preliminary data.</text>
</comment>
<evidence type="ECO:0000313" key="4">
    <source>
        <dbReference type="Proteomes" id="UP000051574"/>
    </source>
</evidence>
<feature type="domain" description="PIN" evidence="2">
    <location>
        <begin position="245"/>
        <end position="368"/>
    </location>
</feature>
<dbReference type="SUPFAM" id="SSF88723">
    <property type="entry name" value="PIN domain-like"/>
    <property type="match status" value="1"/>
</dbReference>
<dbReference type="CDD" id="cd18727">
    <property type="entry name" value="PIN_Swt1-like"/>
    <property type="match status" value="1"/>
</dbReference>
<evidence type="ECO:0000313" key="3">
    <source>
        <dbReference type="EMBL" id="KRT80396.1"/>
    </source>
</evidence>
<gene>
    <name evidence="3" type="ORF">AMK59_8785</name>
</gene>
<feature type="compositionally biased region" description="Polar residues" evidence="1">
    <location>
        <begin position="42"/>
        <end position="56"/>
    </location>
</feature>
<dbReference type="InterPro" id="IPR052626">
    <property type="entry name" value="SWT1_Regulator"/>
</dbReference>
<feature type="region of interest" description="Disordered" evidence="1">
    <location>
        <begin position="14"/>
        <end position="72"/>
    </location>
</feature>
<evidence type="ECO:0000256" key="1">
    <source>
        <dbReference type="SAM" id="MobiDB-lite"/>
    </source>
</evidence>
<dbReference type="EMBL" id="LJIG01022472">
    <property type="protein sequence ID" value="KRT80396.1"/>
    <property type="molecule type" value="Genomic_DNA"/>
</dbReference>
<dbReference type="OrthoDB" id="548295at2759"/>
<feature type="compositionally biased region" description="Basic residues" evidence="1">
    <location>
        <begin position="119"/>
        <end position="130"/>
    </location>
</feature>
<dbReference type="AlphaFoldDB" id="A0A0T6AZ56"/>
<dbReference type="Gene3D" id="3.40.50.1010">
    <property type="entry name" value="5'-nuclease"/>
    <property type="match status" value="1"/>
</dbReference>
<feature type="region of interest" description="Disordered" evidence="1">
    <location>
        <begin position="111"/>
        <end position="164"/>
    </location>
</feature>
<sequence length="510" mass="58547">MNNSMNERLLKVRQTNVPKGPVNVCGNAESVKCSGRKRTRNSFESPSPSNRQSGHNSSPKCSFSTPSSNFSANDRLKKYREKLHQRKNEIVKVHHVFNKTVAHKNNEIIKPNINFNPSKKTRSMLGKHRLPQSDKSIDKKDDSVGGKKRRIDEHSQKNNVKKNCDSHLKQESILDNTIIREDYNRNDSSNDMDWSPIDQNEVVSNIQRLREDYREGSYKVRNLNQLNVMPNMAPINNSNIENETLYVVVDTNIFIGHLNIIQDMLSETYAACNHIVYVPWIVIQELDYFKDGRSGSSVMLKASKKAITFINNNLSQKHPRLKGQTVKEELYQRESSANPDDSILFCCLQLVQTLKSVILLSNDVNLRNKALINNITSYGPKHILTNIRNFSLTNGNKQKIVQISSTLSHMCTEVILAEMEEAYGSALNHLVKEPPWDLKQCLIYIKRFWNPVFSLVITQKQCLKTIEDLLTKIQSMDDISTEEDTEQFIKLCLSMCVYFKNCLNKHKKSV</sequence>
<feature type="compositionally biased region" description="Low complexity" evidence="1">
    <location>
        <begin position="57"/>
        <end position="68"/>
    </location>
</feature>
<name>A0A0T6AZ56_9SCAR</name>
<dbReference type="InterPro" id="IPR002716">
    <property type="entry name" value="PIN_dom"/>
</dbReference>
<accession>A0A0T6AZ56</accession>
<reference evidence="3 4" key="1">
    <citation type="submission" date="2015-09" db="EMBL/GenBank/DDBJ databases">
        <title>Draft genome of the scarab beetle Oryctes borbonicus.</title>
        <authorList>
            <person name="Meyer J.M."/>
            <person name="Markov G.V."/>
            <person name="Baskaran P."/>
            <person name="Herrmann M."/>
            <person name="Sommer R.J."/>
            <person name="Roedelsperger C."/>
        </authorList>
    </citation>
    <scope>NUCLEOTIDE SEQUENCE [LARGE SCALE GENOMIC DNA]</scope>
    <source>
        <strain evidence="3">OB123</strain>
        <tissue evidence="3">Whole animal</tissue>
    </source>
</reference>
<protein>
    <recommendedName>
        <fullName evidence="2">PIN domain-containing protein</fullName>
    </recommendedName>
</protein>
<dbReference type="PANTHER" id="PTHR16161:SF0">
    <property type="entry name" value="TRANSCRIPTIONAL PROTEIN SWT1"/>
    <property type="match status" value="1"/>
</dbReference>
<feature type="non-terminal residue" evidence="3">
    <location>
        <position position="510"/>
    </location>
</feature>
<dbReference type="Proteomes" id="UP000051574">
    <property type="component" value="Unassembled WGS sequence"/>
</dbReference>
<dbReference type="PANTHER" id="PTHR16161">
    <property type="entry name" value="TRANSCRIPTIONAL PROTEIN SWT1"/>
    <property type="match status" value="1"/>
</dbReference>
<proteinExistence type="predicted"/>
<keyword evidence="4" id="KW-1185">Reference proteome</keyword>
<dbReference type="GO" id="GO:0005634">
    <property type="term" value="C:nucleus"/>
    <property type="evidence" value="ECO:0007669"/>
    <property type="project" value="TreeGrafter"/>
</dbReference>
<organism evidence="3 4">
    <name type="scientific">Oryctes borbonicus</name>
    <dbReference type="NCBI Taxonomy" id="1629725"/>
    <lineage>
        <taxon>Eukaryota</taxon>
        <taxon>Metazoa</taxon>
        <taxon>Ecdysozoa</taxon>
        <taxon>Arthropoda</taxon>
        <taxon>Hexapoda</taxon>
        <taxon>Insecta</taxon>
        <taxon>Pterygota</taxon>
        <taxon>Neoptera</taxon>
        <taxon>Endopterygota</taxon>
        <taxon>Coleoptera</taxon>
        <taxon>Polyphaga</taxon>
        <taxon>Scarabaeiformia</taxon>
        <taxon>Scarabaeidae</taxon>
        <taxon>Dynastinae</taxon>
        <taxon>Oryctes</taxon>
    </lineage>
</organism>
<dbReference type="InterPro" id="IPR029060">
    <property type="entry name" value="PIN-like_dom_sf"/>
</dbReference>